<dbReference type="PROSITE" id="PS52019">
    <property type="entry name" value="PKS_MFAS_DH"/>
    <property type="match status" value="1"/>
</dbReference>
<feature type="non-terminal residue" evidence="6">
    <location>
        <position position="1"/>
    </location>
</feature>
<accession>A0ABS0RTK5</accession>
<comment type="pathway">
    <text evidence="1">Antibiotic biosynthesis.</text>
</comment>
<keyword evidence="2" id="KW-0808">Transferase</keyword>
<dbReference type="InterPro" id="IPR049551">
    <property type="entry name" value="PKS_DH_C"/>
</dbReference>
<dbReference type="InterPro" id="IPR049900">
    <property type="entry name" value="PKS_mFAS_DH"/>
</dbReference>
<evidence type="ECO:0000259" key="5">
    <source>
        <dbReference type="PROSITE" id="PS52019"/>
    </source>
</evidence>
<dbReference type="PANTHER" id="PTHR43775:SF51">
    <property type="entry name" value="INACTIVE PHENOLPHTHIOCEROL SYNTHESIS POLYKETIDE SYNTHASE TYPE I PKS1-RELATED"/>
    <property type="match status" value="1"/>
</dbReference>
<gene>
    <name evidence="6" type="ORF">JBF12_45185</name>
</gene>
<evidence type="ECO:0000313" key="6">
    <source>
        <dbReference type="EMBL" id="MBI0320026.1"/>
    </source>
</evidence>
<sequence>EVCQPEYWVRHVRQAVLFGPGVEWLAEHGQVTRFVELGPDGVLTAMTHNCLAHHNESEDGPGAGPDVIASLRRDQPEVKAVLTCLARQFTTGASIDWTPQLGGSDSNALGAHLALPTYAFQRQRFWLDAPHHTVDATDLGLETVEHPLLGAAIPLAEGGRVFTGRVSLRTHPWLVDHQVLKTVLVPGTVLVEMVVRAADRVGCGRMDELALEAPLILTEEGGVQLQIVVEEPDESGVRPVAVYSRPEDQEFAGDAGWVRHATGSLVAEGSAAGDGVVLEQWPPVGAEPVVADLDAFYERFSERGFDYGPAFRGLEAVWRRGEEVFAEVRLPRERVGEVERFGVHPALLDAAVHAVALIASEEDQEAARIPFAWSGVRLHASGASVVRVRLTRAGSDAVALEVADAAGQPVVSIESLALRPISAEQLQAAQTSR</sequence>
<dbReference type="Gene3D" id="3.10.129.110">
    <property type="entry name" value="Polyketide synthase dehydratase"/>
    <property type="match status" value="1"/>
</dbReference>
<proteinExistence type="predicted"/>
<keyword evidence="7" id="KW-1185">Reference proteome</keyword>
<dbReference type="InterPro" id="IPR050091">
    <property type="entry name" value="PKS_NRPS_Biosynth_Enz"/>
</dbReference>
<feature type="active site" description="Proton acceptor; for dehydratase activity" evidence="4">
    <location>
        <position position="177"/>
    </location>
</feature>
<dbReference type="InterPro" id="IPR001227">
    <property type="entry name" value="Ac_transferase_dom_sf"/>
</dbReference>
<dbReference type="Proteomes" id="UP000638849">
    <property type="component" value="Unassembled WGS sequence"/>
</dbReference>
<comment type="caution">
    <text evidence="6">The sequence shown here is derived from an EMBL/GenBank/DDBJ whole genome shotgun (WGS) entry which is preliminary data.</text>
</comment>
<dbReference type="InterPro" id="IPR042104">
    <property type="entry name" value="PKS_dehydratase_sf"/>
</dbReference>
<feature type="region of interest" description="N-terminal hotdog fold" evidence="4">
    <location>
        <begin position="146"/>
        <end position="272"/>
    </location>
</feature>
<reference evidence="6 7" key="1">
    <citation type="submission" date="2020-12" db="EMBL/GenBank/DDBJ databases">
        <authorList>
            <person name="Kusuma A.B."/>
            <person name="Nouioui I."/>
            <person name="Goodfellow M."/>
        </authorList>
    </citation>
    <scope>NUCLEOTIDE SEQUENCE [LARGE SCALE GENOMIC DNA]</scope>
    <source>
        <strain evidence="6 7">DSM 41764</strain>
    </source>
</reference>
<dbReference type="Gene3D" id="3.30.70.3290">
    <property type="match status" value="1"/>
</dbReference>
<evidence type="ECO:0000256" key="3">
    <source>
        <dbReference type="ARBA" id="ARBA00023268"/>
    </source>
</evidence>
<dbReference type="Gene3D" id="3.40.366.10">
    <property type="entry name" value="Malonyl-Coenzyme A Acyl Carrier Protein, domain 2"/>
    <property type="match status" value="1"/>
</dbReference>
<dbReference type="Pfam" id="PF21089">
    <property type="entry name" value="PKS_DH_N"/>
    <property type="match status" value="1"/>
</dbReference>
<feature type="active site" description="Proton donor; for dehydratase activity" evidence="4">
    <location>
        <position position="349"/>
    </location>
</feature>
<dbReference type="SMART" id="SM00826">
    <property type="entry name" value="PKS_DH"/>
    <property type="match status" value="1"/>
</dbReference>
<organism evidence="6 7">
    <name type="scientific">Streptomyces javensis</name>
    <dbReference type="NCBI Taxonomy" id="114698"/>
    <lineage>
        <taxon>Bacteria</taxon>
        <taxon>Bacillati</taxon>
        <taxon>Actinomycetota</taxon>
        <taxon>Actinomycetes</taxon>
        <taxon>Kitasatosporales</taxon>
        <taxon>Streptomycetaceae</taxon>
        <taxon>Streptomyces</taxon>
        <taxon>Streptomyces violaceusniger group</taxon>
    </lineage>
</organism>
<evidence type="ECO:0000256" key="4">
    <source>
        <dbReference type="PROSITE-ProRule" id="PRU01363"/>
    </source>
</evidence>
<dbReference type="InterPro" id="IPR020807">
    <property type="entry name" value="PKS_DH"/>
</dbReference>
<dbReference type="InterPro" id="IPR049552">
    <property type="entry name" value="PKS_DH_N"/>
</dbReference>
<evidence type="ECO:0000313" key="7">
    <source>
        <dbReference type="Proteomes" id="UP000638849"/>
    </source>
</evidence>
<dbReference type="EMBL" id="JAEEAQ010001136">
    <property type="protein sequence ID" value="MBI0320026.1"/>
    <property type="molecule type" value="Genomic_DNA"/>
</dbReference>
<evidence type="ECO:0000256" key="2">
    <source>
        <dbReference type="ARBA" id="ARBA00022679"/>
    </source>
</evidence>
<keyword evidence="3" id="KW-0511">Multifunctional enzyme</keyword>
<name>A0ABS0RTK5_9ACTN</name>
<feature type="non-terminal residue" evidence="6">
    <location>
        <position position="433"/>
    </location>
</feature>
<dbReference type="RefSeq" id="WP_198282407.1">
    <property type="nucleotide sequence ID" value="NZ_JAEEAQ010001136.1"/>
</dbReference>
<dbReference type="SUPFAM" id="SSF52151">
    <property type="entry name" value="FabD/lysophospholipase-like"/>
    <property type="match status" value="1"/>
</dbReference>
<feature type="region of interest" description="C-terminal hotdog fold" evidence="4">
    <location>
        <begin position="286"/>
        <end position="427"/>
    </location>
</feature>
<dbReference type="Pfam" id="PF14765">
    <property type="entry name" value="PS-DH"/>
    <property type="match status" value="1"/>
</dbReference>
<evidence type="ECO:0000256" key="1">
    <source>
        <dbReference type="ARBA" id="ARBA00004792"/>
    </source>
</evidence>
<feature type="domain" description="PKS/mFAS DH" evidence="5">
    <location>
        <begin position="146"/>
        <end position="427"/>
    </location>
</feature>
<dbReference type="PANTHER" id="PTHR43775">
    <property type="entry name" value="FATTY ACID SYNTHASE"/>
    <property type="match status" value="1"/>
</dbReference>
<protein>
    <submittedName>
        <fullName evidence="6">Polyketide synthase dehydratase domain-containing protein</fullName>
    </submittedName>
</protein>
<dbReference type="InterPro" id="IPR016035">
    <property type="entry name" value="Acyl_Trfase/lysoPLipase"/>
</dbReference>